<dbReference type="Gene3D" id="3.40.47.10">
    <property type="match status" value="1"/>
</dbReference>
<proteinExistence type="predicted"/>
<dbReference type="CDD" id="cd00829">
    <property type="entry name" value="SCP-x_thiolase"/>
    <property type="match status" value="1"/>
</dbReference>
<feature type="domain" description="Thiolase C-terminal" evidence="2">
    <location>
        <begin position="243"/>
        <end position="382"/>
    </location>
</feature>
<dbReference type="Pfam" id="PF00108">
    <property type="entry name" value="Thiolase_N"/>
    <property type="match status" value="1"/>
</dbReference>
<dbReference type="InterPro" id="IPR020616">
    <property type="entry name" value="Thiolase_N"/>
</dbReference>
<feature type="domain" description="Thiolase N-terminal" evidence="1">
    <location>
        <begin position="13"/>
        <end position="183"/>
    </location>
</feature>
<dbReference type="KEGG" id="salh:HMF8227_00690"/>
<dbReference type="EMBL" id="CP029347">
    <property type="protein sequence ID" value="AWL11186.1"/>
    <property type="molecule type" value="Genomic_DNA"/>
</dbReference>
<dbReference type="GO" id="GO:0003985">
    <property type="term" value="F:acetyl-CoA C-acetyltransferase activity"/>
    <property type="evidence" value="ECO:0007669"/>
    <property type="project" value="UniProtKB-EC"/>
</dbReference>
<gene>
    <name evidence="3" type="primary">atoB</name>
    <name evidence="3" type="ORF">HMF8227_00690</name>
</gene>
<evidence type="ECO:0000259" key="2">
    <source>
        <dbReference type="Pfam" id="PF22691"/>
    </source>
</evidence>
<accession>A0A2S2E0N3</accession>
<dbReference type="InterPro" id="IPR016039">
    <property type="entry name" value="Thiolase-like"/>
</dbReference>
<dbReference type="PIRSF" id="PIRSF000429">
    <property type="entry name" value="Ac-CoA_Ac_transf"/>
    <property type="match status" value="1"/>
</dbReference>
<dbReference type="OrthoDB" id="7053663at2"/>
<dbReference type="PANTHER" id="PTHR42870">
    <property type="entry name" value="ACETYL-COA C-ACETYLTRANSFERASE"/>
    <property type="match status" value="1"/>
</dbReference>
<dbReference type="InterPro" id="IPR002155">
    <property type="entry name" value="Thiolase"/>
</dbReference>
<sequence length="384" mass="41205">MRLTRTGIKGWGHTPFGKHEKSLEALMVDAIDEALKHAQVDGQDIDQVFLGHFNAGFCEQDFTASLVLQHPSLARFMPVTRLENACATGSAAVHAAAKAIESGESTRVLVVGAEKMTHRPGAEVGRILARASYVAEESAYGSFADVFAYIARQYEEKFGDASEARALIAAKNHANGLKNPLAHLQKALDVGFCRQVSEKNPRVSEPLLRSDCSPISDGAVAMVLSDASDCTVAIKALAQASDYLPMSRRDMSELAGCRRVWQQGLGDAEWSLDDLDLVETHDCFTIAELMQYEAMGLTPTGQGLRALQEGWVYPDGKLPVNVSGGLKAKGHPIGATGVSMHVMAARQLAGEADDMQLSSANRAGVFNMGGTAVANYVSLLERIE</sequence>
<evidence type="ECO:0000313" key="3">
    <source>
        <dbReference type="EMBL" id="AWL11186.1"/>
    </source>
</evidence>
<dbReference type="EC" id="2.3.1.9" evidence="3"/>
<dbReference type="NCBIfam" id="NF005704">
    <property type="entry name" value="PRK07516.1"/>
    <property type="match status" value="1"/>
</dbReference>
<organism evidence="3 4">
    <name type="scientific">Saliniradius amylolyticus</name>
    <dbReference type="NCBI Taxonomy" id="2183582"/>
    <lineage>
        <taxon>Bacteria</taxon>
        <taxon>Pseudomonadati</taxon>
        <taxon>Pseudomonadota</taxon>
        <taxon>Gammaproteobacteria</taxon>
        <taxon>Alteromonadales</taxon>
        <taxon>Alteromonadaceae</taxon>
        <taxon>Saliniradius</taxon>
    </lineage>
</organism>
<dbReference type="AlphaFoldDB" id="A0A2S2E0N3"/>
<evidence type="ECO:0000313" key="4">
    <source>
        <dbReference type="Proteomes" id="UP000245728"/>
    </source>
</evidence>
<protein>
    <submittedName>
        <fullName evidence="3">Acetyl-CoA C-acetyltransferase</fullName>
        <ecNumber evidence="3">2.3.1.9</ecNumber>
    </submittedName>
</protein>
<dbReference type="Proteomes" id="UP000245728">
    <property type="component" value="Chromosome"/>
</dbReference>
<dbReference type="SUPFAM" id="SSF53901">
    <property type="entry name" value="Thiolase-like"/>
    <property type="match status" value="1"/>
</dbReference>
<dbReference type="InterPro" id="IPR055140">
    <property type="entry name" value="Thiolase_C_2"/>
</dbReference>
<keyword evidence="3" id="KW-0012">Acyltransferase</keyword>
<keyword evidence="4" id="KW-1185">Reference proteome</keyword>
<dbReference type="PANTHER" id="PTHR42870:SF1">
    <property type="entry name" value="NON-SPECIFIC LIPID-TRANSFER PROTEIN-LIKE 2"/>
    <property type="match status" value="1"/>
</dbReference>
<name>A0A2S2E0N3_9ALTE</name>
<evidence type="ECO:0000259" key="1">
    <source>
        <dbReference type="Pfam" id="PF00108"/>
    </source>
</evidence>
<keyword evidence="3" id="KW-0808">Transferase</keyword>
<dbReference type="Pfam" id="PF22691">
    <property type="entry name" value="Thiolase_C_1"/>
    <property type="match status" value="1"/>
</dbReference>
<reference evidence="3 4" key="1">
    <citation type="submission" date="2018-05" db="EMBL/GenBank/DDBJ databases">
        <title>Salinimonas sp. HMF8227 Genome sequencing and assembly.</title>
        <authorList>
            <person name="Kang H."/>
            <person name="Kang J."/>
            <person name="Cha I."/>
            <person name="Kim H."/>
            <person name="Joh K."/>
        </authorList>
    </citation>
    <scope>NUCLEOTIDE SEQUENCE [LARGE SCALE GENOMIC DNA]</scope>
    <source>
        <strain evidence="3 4">HMF8227</strain>
    </source>
</reference>
<dbReference type="RefSeq" id="WP_109338852.1">
    <property type="nucleotide sequence ID" value="NZ_CP029347.1"/>
</dbReference>